<evidence type="ECO:0000313" key="1">
    <source>
        <dbReference type="EMBL" id="QMV32384.1"/>
    </source>
</evidence>
<reference evidence="1 2" key="1">
    <citation type="submission" date="2020-07" db="EMBL/GenBank/DDBJ databases">
        <title>Ralstonia phages.</title>
        <authorList>
            <person name="Trotereau A."/>
            <person name="Boyer C."/>
            <person name="Torres-Barcelo C."/>
        </authorList>
    </citation>
    <scope>NUCLEOTIDE SEQUENCE [LARGE SCALE GENOMIC DNA]</scope>
</reference>
<evidence type="ECO:0000313" key="2">
    <source>
        <dbReference type="Proteomes" id="UP000515258"/>
    </source>
</evidence>
<name>A0A7G5B7W1_9CAUD</name>
<organism evidence="1 2">
    <name type="scientific">Ralstonia phage Albius</name>
    <dbReference type="NCBI Taxonomy" id="2759712"/>
    <lineage>
        <taxon>Viruses</taxon>
        <taxon>Duplodnaviria</taxon>
        <taxon>Heunggongvirae</taxon>
        <taxon>Uroviricota</taxon>
        <taxon>Caudoviricetes</taxon>
        <taxon>Rahariannevirus</taxon>
        <taxon>Rahariannevirus raharianne</taxon>
    </lineage>
</organism>
<gene>
    <name evidence="1" type="ORF">U2_00009</name>
</gene>
<dbReference type="Proteomes" id="UP000515258">
    <property type="component" value="Segment"/>
</dbReference>
<proteinExistence type="predicted"/>
<sequence>MTDVRCVDCNKFSLRDDVAAALVGRGKCADEEIKSVRYDALRKKPCKKFAPALEQVADARVEWLKQKGIV</sequence>
<protein>
    <submittedName>
        <fullName evidence="1">Uncharacterized protein</fullName>
    </submittedName>
</protein>
<accession>A0A7G5B7W1</accession>
<dbReference type="EMBL" id="MT740726">
    <property type="protein sequence ID" value="QMV32384.1"/>
    <property type="molecule type" value="Genomic_DNA"/>
</dbReference>